<reference evidence="2 3" key="1">
    <citation type="journal article" date="2021" name="Front. Microbiol.">
        <title>Aerobic Denitrification and Heterotrophic Sulfur Oxidation in the Genus Halomonas Revealed by Six Novel Species Characterizations and Genome-Based Analysis.</title>
        <authorList>
            <person name="Wang L."/>
            <person name="Shao Z."/>
        </authorList>
    </citation>
    <scope>NUCLEOTIDE SEQUENCE [LARGE SCALE GENOMIC DNA]</scope>
    <source>
        <strain evidence="2 3">MCCC 1A11058</strain>
    </source>
</reference>
<name>A0ABS9AVB8_9GAMM</name>
<dbReference type="Pfam" id="PF12728">
    <property type="entry name" value="HTH_17"/>
    <property type="match status" value="1"/>
</dbReference>
<keyword evidence="3" id="KW-1185">Reference proteome</keyword>
<gene>
    <name evidence="2" type="ORF">HOP59_17010</name>
</gene>
<comment type="caution">
    <text evidence="2">The sequence shown here is derived from an EMBL/GenBank/DDBJ whole genome shotgun (WGS) entry which is preliminary data.</text>
</comment>
<feature type="domain" description="Helix-turn-helix" evidence="1">
    <location>
        <begin position="4"/>
        <end position="51"/>
    </location>
</feature>
<protein>
    <submittedName>
        <fullName evidence="2">Helix-turn-helix domain-containing protein</fullName>
    </submittedName>
</protein>
<organism evidence="2 3">
    <name type="scientific">Billgrantia aerodenitrificans</name>
    <dbReference type="NCBI Taxonomy" id="2733483"/>
    <lineage>
        <taxon>Bacteria</taxon>
        <taxon>Pseudomonadati</taxon>
        <taxon>Pseudomonadota</taxon>
        <taxon>Gammaproteobacteria</taxon>
        <taxon>Oceanospirillales</taxon>
        <taxon>Halomonadaceae</taxon>
        <taxon>Billgrantia</taxon>
    </lineage>
</organism>
<dbReference type="EMBL" id="JABFTV010000009">
    <property type="protein sequence ID" value="MCE8025828.1"/>
    <property type="molecule type" value="Genomic_DNA"/>
</dbReference>
<dbReference type="RefSeq" id="WP_234254758.1">
    <property type="nucleotide sequence ID" value="NZ_JABFTV010000009.1"/>
</dbReference>
<dbReference type="NCBIfam" id="TIGR01764">
    <property type="entry name" value="excise"/>
    <property type="match status" value="1"/>
</dbReference>
<dbReference type="Proteomes" id="UP001320272">
    <property type="component" value="Unassembled WGS sequence"/>
</dbReference>
<dbReference type="InterPro" id="IPR041657">
    <property type="entry name" value="HTH_17"/>
</dbReference>
<evidence type="ECO:0000313" key="3">
    <source>
        <dbReference type="Proteomes" id="UP001320272"/>
    </source>
</evidence>
<sequence length="158" mass="18195">MQPLMTPGEVAELLQVSQRKAYALKDEIGYVELGGNVRFERDAVQAYIERCKRSPRDRGGDTMGVTVRYRAARDRWVVIETGERGRYQCSFTTEEDAEEYATKRRAELNEARFNGVMGRARRKTFMEGLLRWVEEYDTESQGQAFAGWRSGLIGKRPT</sequence>
<accession>A0ABS9AVB8</accession>
<evidence type="ECO:0000313" key="2">
    <source>
        <dbReference type="EMBL" id="MCE8025828.1"/>
    </source>
</evidence>
<dbReference type="InterPro" id="IPR010093">
    <property type="entry name" value="SinI_DNA-bd"/>
</dbReference>
<evidence type="ECO:0000259" key="1">
    <source>
        <dbReference type="Pfam" id="PF12728"/>
    </source>
</evidence>
<proteinExistence type="predicted"/>